<dbReference type="SUPFAM" id="SSF53681">
    <property type="entry name" value="Aspartate/glutamate racemase"/>
    <property type="match status" value="1"/>
</dbReference>
<dbReference type="EMBL" id="CAJPEV010025427">
    <property type="protein sequence ID" value="CAG0908614.1"/>
    <property type="molecule type" value="Genomic_DNA"/>
</dbReference>
<proteinExistence type="predicted"/>
<dbReference type="Proteomes" id="UP000677054">
    <property type="component" value="Unassembled WGS sequence"/>
</dbReference>
<name>A0A7R9FUG4_9CRUS</name>
<dbReference type="InterPro" id="IPR015942">
    <property type="entry name" value="Asp/Glu/hydantoin_racemase"/>
</dbReference>
<sequence>MNGINKAVRDRLGGLHSGHILMESLDFESIVAMQKAGDWDAAADVLGNSAKHLSAGGADCVLICTNTMHIIAEE</sequence>
<dbReference type="Gene3D" id="3.40.50.1860">
    <property type="match status" value="1"/>
</dbReference>
<protein>
    <recommendedName>
        <fullName evidence="3">Aspartate racemase</fullName>
    </recommendedName>
</protein>
<evidence type="ECO:0000313" key="1">
    <source>
        <dbReference type="EMBL" id="CAD7255398.1"/>
    </source>
</evidence>
<keyword evidence="2" id="KW-1185">Reference proteome</keyword>
<dbReference type="GO" id="GO:0047661">
    <property type="term" value="F:amino-acid racemase activity"/>
    <property type="evidence" value="ECO:0007669"/>
    <property type="project" value="InterPro"/>
</dbReference>
<reference evidence="1" key="1">
    <citation type="submission" date="2020-11" db="EMBL/GenBank/DDBJ databases">
        <authorList>
            <person name="Tran Van P."/>
        </authorList>
    </citation>
    <scope>NUCLEOTIDE SEQUENCE</scope>
</reference>
<accession>A0A7R9FUG4</accession>
<dbReference type="AlphaFoldDB" id="A0A7R9FUG4"/>
<dbReference type="OrthoDB" id="187836at2759"/>
<organism evidence="1">
    <name type="scientific">Darwinula stevensoni</name>
    <dbReference type="NCBI Taxonomy" id="69355"/>
    <lineage>
        <taxon>Eukaryota</taxon>
        <taxon>Metazoa</taxon>
        <taxon>Ecdysozoa</taxon>
        <taxon>Arthropoda</taxon>
        <taxon>Crustacea</taxon>
        <taxon>Oligostraca</taxon>
        <taxon>Ostracoda</taxon>
        <taxon>Podocopa</taxon>
        <taxon>Podocopida</taxon>
        <taxon>Darwinulocopina</taxon>
        <taxon>Darwinuloidea</taxon>
        <taxon>Darwinulidae</taxon>
        <taxon>Darwinula</taxon>
    </lineage>
</organism>
<dbReference type="EMBL" id="LR924945">
    <property type="protein sequence ID" value="CAD7255398.1"/>
    <property type="molecule type" value="Genomic_DNA"/>
</dbReference>
<evidence type="ECO:0008006" key="3">
    <source>
        <dbReference type="Google" id="ProtNLM"/>
    </source>
</evidence>
<evidence type="ECO:0000313" key="2">
    <source>
        <dbReference type="Proteomes" id="UP000677054"/>
    </source>
</evidence>
<gene>
    <name evidence="1" type="ORF">DSTB1V02_LOCUS15143</name>
</gene>
<dbReference type="Pfam" id="PF01177">
    <property type="entry name" value="Asp_Glu_race"/>
    <property type="match status" value="1"/>
</dbReference>
<dbReference type="InterPro" id="IPR001920">
    <property type="entry name" value="Asp/Glu_race"/>
</dbReference>
<feature type="non-terminal residue" evidence="1">
    <location>
        <position position="1"/>
    </location>
</feature>